<name>A0A329SQA9_9STRA</name>
<sequence>MCVYFRKRARVLLVVGMYVDDLLVTGPEQHTVNEFFGELASLSVKDLGRSHKCLRKRVNDDVDGYELAREDTITDLPKDHRMELARGVRPPIGDECNEREETAVRLLPVAGDESTVTVSRFQSLLGGLVVASEMHEARHCLCSS</sequence>
<proteinExistence type="predicted"/>
<dbReference type="VEuPathDB" id="FungiDB:PC110_g5974"/>
<comment type="caution">
    <text evidence="2">The sequence shown here is derived from an EMBL/GenBank/DDBJ whole genome shotgun (WGS) entry which is preliminary data.</text>
</comment>
<evidence type="ECO:0000313" key="2">
    <source>
        <dbReference type="EMBL" id="RAW37772.1"/>
    </source>
</evidence>
<evidence type="ECO:0000313" key="3">
    <source>
        <dbReference type="Proteomes" id="UP000251314"/>
    </source>
</evidence>
<dbReference type="OrthoDB" id="167773at2759"/>
<dbReference type="InterPro" id="IPR013103">
    <property type="entry name" value="RVT_2"/>
</dbReference>
<reference evidence="2 3" key="1">
    <citation type="submission" date="2018-01" db="EMBL/GenBank/DDBJ databases">
        <title>Draft genome of the strawberry crown rot pathogen Phytophthora cactorum.</title>
        <authorList>
            <person name="Armitage A.D."/>
            <person name="Lysoe E."/>
            <person name="Nellist C.F."/>
            <person name="Harrison R.J."/>
            <person name="Brurberg M.B."/>
        </authorList>
    </citation>
    <scope>NUCLEOTIDE SEQUENCE [LARGE SCALE GENOMIC DNA]</scope>
    <source>
        <strain evidence="2 3">10300</strain>
    </source>
</reference>
<dbReference type="Proteomes" id="UP000251314">
    <property type="component" value="Unassembled WGS sequence"/>
</dbReference>
<feature type="domain" description="Reverse transcriptase Ty1/copia-type" evidence="1">
    <location>
        <begin position="3"/>
        <end position="92"/>
    </location>
</feature>
<accession>A0A329SQA9</accession>
<evidence type="ECO:0000259" key="1">
    <source>
        <dbReference type="Pfam" id="PF07727"/>
    </source>
</evidence>
<dbReference type="EMBL" id="MJFZ01000104">
    <property type="protein sequence ID" value="RAW37772.1"/>
    <property type="molecule type" value="Genomic_DNA"/>
</dbReference>
<gene>
    <name evidence="2" type="ORF">PC110_g5974</name>
</gene>
<dbReference type="AlphaFoldDB" id="A0A329SQA9"/>
<keyword evidence="3" id="KW-1185">Reference proteome</keyword>
<protein>
    <recommendedName>
        <fullName evidence="1">Reverse transcriptase Ty1/copia-type domain-containing protein</fullName>
    </recommendedName>
</protein>
<organism evidence="2 3">
    <name type="scientific">Phytophthora cactorum</name>
    <dbReference type="NCBI Taxonomy" id="29920"/>
    <lineage>
        <taxon>Eukaryota</taxon>
        <taxon>Sar</taxon>
        <taxon>Stramenopiles</taxon>
        <taxon>Oomycota</taxon>
        <taxon>Peronosporomycetes</taxon>
        <taxon>Peronosporales</taxon>
        <taxon>Peronosporaceae</taxon>
        <taxon>Phytophthora</taxon>
    </lineage>
</organism>
<dbReference type="Pfam" id="PF07727">
    <property type="entry name" value="RVT_2"/>
    <property type="match status" value="1"/>
</dbReference>